<feature type="region of interest" description="Disordered" evidence="1">
    <location>
        <begin position="132"/>
        <end position="166"/>
    </location>
</feature>
<keyword evidence="2" id="KW-0808">Transferase</keyword>
<gene>
    <name evidence="2" type="primary">moaE2</name>
    <name evidence="2" type="ORF">C1Y40_02016</name>
</gene>
<evidence type="ECO:0000313" key="2">
    <source>
        <dbReference type="EMBL" id="PQM47774.1"/>
    </source>
</evidence>
<dbReference type="InterPro" id="IPR036563">
    <property type="entry name" value="MoaE_sf"/>
</dbReference>
<dbReference type="EMBL" id="PPEA01000280">
    <property type="protein sequence ID" value="PQM47774.1"/>
    <property type="molecule type" value="Genomic_DNA"/>
</dbReference>
<evidence type="ECO:0000256" key="1">
    <source>
        <dbReference type="SAM" id="MobiDB-lite"/>
    </source>
</evidence>
<proteinExistence type="predicted"/>
<dbReference type="Pfam" id="PF02391">
    <property type="entry name" value="MoaE"/>
    <property type="match status" value="1"/>
</dbReference>
<dbReference type="SUPFAM" id="SSF54690">
    <property type="entry name" value="Molybdopterin synthase subunit MoaE"/>
    <property type="match status" value="1"/>
</dbReference>
<accession>A0A2S8BM56</accession>
<dbReference type="Proteomes" id="UP000238296">
    <property type="component" value="Unassembled WGS sequence"/>
</dbReference>
<sequence length="166" mass="17452">MTQVLRAAVTDQPIVLADHEELVGHQAAGAVVGFVGMIRDHDHGQQVTRLEYSAHPTAAQVMAEVVAEVAESAPGVRAIAASHRIGVLQIGEAALVAAVAADHRQAAFATCARLVDTIKERLPVWKHQSLVTAPTNGSARPRRSPRHRVGAGGGNPRGFPPPMHVG</sequence>
<evidence type="ECO:0000313" key="3">
    <source>
        <dbReference type="Proteomes" id="UP000238296"/>
    </source>
</evidence>
<protein>
    <submittedName>
        <fullName evidence="2">Molybdopterin synthase catalytic subunit 2</fullName>
        <ecNumber evidence="2">2.-.-.-</ecNumber>
    </submittedName>
</protein>
<reference evidence="2 3" key="1">
    <citation type="journal article" date="2017" name="Int. J. Syst. Evol. Microbiol.">
        <title>Mycobacterium talmoniae sp. nov., a slowly growing mycobacterium isolated from human respiratory samples.</title>
        <authorList>
            <person name="Davidson R.M."/>
            <person name="DeGroote M.A."/>
            <person name="Marola J.L."/>
            <person name="Buss S."/>
            <person name="Jones V."/>
            <person name="McNeil M.R."/>
            <person name="Freifeld A.G."/>
            <person name="Elaine Epperson L."/>
            <person name="Hasan N.A."/>
            <person name="Jackson M."/>
            <person name="Iwen P.C."/>
            <person name="Salfinger M."/>
            <person name="Strong M."/>
        </authorList>
    </citation>
    <scope>NUCLEOTIDE SEQUENCE [LARGE SCALE GENOMIC DNA]</scope>
    <source>
        <strain evidence="2 3">ATCC BAA-2683</strain>
    </source>
</reference>
<dbReference type="GO" id="GO:0016740">
    <property type="term" value="F:transferase activity"/>
    <property type="evidence" value="ECO:0007669"/>
    <property type="project" value="UniProtKB-KW"/>
</dbReference>
<dbReference type="EC" id="2.-.-.-" evidence="2"/>
<dbReference type="InterPro" id="IPR003448">
    <property type="entry name" value="Mopterin_biosynth_MoaE"/>
</dbReference>
<dbReference type="GO" id="GO:0006777">
    <property type="term" value="P:Mo-molybdopterin cofactor biosynthetic process"/>
    <property type="evidence" value="ECO:0007669"/>
    <property type="project" value="InterPro"/>
</dbReference>
<feature type="compositionally biased region" description="Basic residues" evidence="1">
    <location>
        <begin position="140"/>
        <end position="149"/>
    </location>
</feature>
<dbReference type="CDD" id="cd00756">
    <property type="entry name" value="MoaE"/>
    <property type="match status" value="1"/>
</dbReference>
<comment type="caution">
    <text evidence="2">The sequence shown here is derived from an EMBL/GenBank/DDBJ whole genome shotgun (WGS) entry which is preliminary data.</text>
</comment>
<name>A0A2S8BM56_9MYCO</name>
<dbReference type="Gene3D" id="3.90.1170.40">
    <property type="entry name" value="Molybdopterin biosynthesis MoaE subunit"/>
    <property type="match status" value="1"/>
</dbReference>
<organism evidence="2 3">
    <name type="scientific">Mycobacterium talmoniae</name>
    <dbReference type="NCBI Taxonomy" id="1858794"/>
    <lineage>
        <taxon>Bacteria</taxon>
        <taxon>Bacillati</taxon>
        <taxon>Actinomycetota</taxon>
        <taxon>Actinomycetes</taxon>
        <taxon>Mycobacteriales</taxon>
        <taxon>Mycobacteriaceae</taxon>
        <taxon>Mycobacterium</taxon>
    </lineage>
</organism>
<dbReference type="AlphaFoldDB" id="A0A2S8BM56"/>
<dbReference type="PANTHER" id="PTHR23404">
    <property type="entry name" value="MOLYBDOPTERIN SYNTHASE RELATED"/>
    <property type="match status" value="1"/>
</dbReference>